<gene>
    <name evidence="3" type="ORF">K444DRAFT_628686</name>
</gene>
<feature type="compositionally biased region" description="Acidic residues" evidence="1">
    <location>
        <begin position="325"/>
        <end position="341"/>
    </location>
</feature>
<feature type="domain" description="DUF7918" evidence="2">
    <location>
        <begin position="9"/>
        <end position="239"/>
    </location>
</feature>
<dbReference type="RefSeq" id="XP_024738572.1">
    <property type="nucleotide sequence ID" value="XM_024882946.1"/>
</dbReference>
<proteinExistence type="predicted"/>
<dbReference type="EMBL" id="KZ613786">
    <property type="protein sequence ID" value="PMD61668.1"/>
    <property type="molecule type" value="Genomic_DNA"/>
</dbReference>
<reference evidence="3 4" key="1">
    <citation type="submission" date="2016-04" db="EMBL/GenBank/DDBJ databases">
        <title>A degradative enzymes factory behind the ericoid mycorrhizal symbiosis.</title>
        <authorList>
            <consortium name="DOE Joint Genome Institute"/>
            <person name="Martino E."/>
            <person name="Morin E."/>
            <person name="Grelet G."/>
            <person name="Kuo A."/>
            <person name="Kohler A."/>
            <person name="Daghino S."/>
            <person name="Barry K."/>
            <person name="Choi C."/>
            <person name="Cichocki N."/>
            <person name="Clum A."/>
            <person name="Copeland A."/>
            <person name="Hainaut M."/>
            <person name="Haridas S."/>
            <person name="Labutti K."/>
            <person name="Lindquist E."/>
            <person name="Lipzen A."/>
            <person name="Khouja H.-R."/>
            <person name="Murat C."/>
            <person name="Ohm R."/>
            <person name="Olson A."/>
            <person name="Spatafora J."/>
            <person name="Veneault-Fourrey C."/>
            <person name="Henrissat B."/>
            <person name="Grigoriev I."/>
            <person name="Martin F."/>
            <person name="Perotto S."/>
        </authorList>
    </citation>
    <scope>NUCLEOTIDE SEQUENCE [LARGE SCALE GENOMIC DNA]</scope>
    <source>
        <strain evidence="3 4">E</strain>
    </source>
</reference>
<dbReference type="PANTHER" id="PTHR36223">
    <property type="entry name" value="BETA-LACTAMASE-TYPE TRANSPEPTIDASE FOLD DOMAIN CONTAINING PROTEIN"/>
    <property type="match status" value="1"/>
</dbReference>
<organism evidence="3 4">
    <name type="scientific">Hyaloscypha bicolor E</name>
    <dbReference type="NCBI Taxonomy" id="1095630"/>
    <lineage>
        <taxon>Eukaryota</taxon>
        <taxon>Fungi</taxon>
        <taxon>Dikarya</taxon>
        <taxon>Ascomycota</taxon>
        <taxon>Pezizomycotina</taxon>
        <taxon>Leotiomycetes</taxon>
        <taxon>Helotiales</taxon>
        <taxon>Hyaloscyphaceae</taxon>
        <taxon>Hyaloscypha</taxon>
        <taxon>Hyaloscypha bicolor</taxon>
    </lineage>
</organism>
<protein>
    <recommendedName>
        <fullName evidence="2">DUF7918 domain-containing protein</fullName>
    </recommendedName>
</protein>
<accession>A0A2J6TFE4</accession>
<feature type="region of interest" description="Disordered" evidence="1">
    <location>
        <begin position="281"/>
        <end position="341"/>
    </location>
</feature>
<dbReference type="PANTHER" id="PTHR36223:SF1">
    <property type="entry name" value="TRANSCRIPTION ELONGATION FACTOR EAF N-TERMINAL DOMAIN-CONTAINING PROTEIN"/>
    <property type="match status" value="1"/>
</dbReference>
<dbReference type="Pfam" id="PF25534">
    <property type="entry name" value="DUF7918"/>
    <property type="match status" value="1"/>
</dbReference>
<dbReference type="InParanoid" id="A0A2J6TFE4"/>
<keyword evidence="4" id="KW-1185">Reference proteome</keyword>
<feature type="compositionally biased region" description="Basic and acidic residues" evidence="1">
    <location>
        <begin position="300"/>
        <end position="310"/>
    </location>
</feature>
<dbReference type="AlphaFoldDB" id="A0A2J6TFE4"/>
<dbReference type="InterPro" id="IPR057678">
    <property type="entry name" value="DUF7918"/>
</dbReference>
<dbReference type="GeneID" id="36591023"/>
<evidence type="ECO:0000313" key="3">
    <source>
        <dbReference type="EMBL" id="PMD61668.1"/>
    </source>
</evidence>
<feature type="region of interest" description="Disordered" evidence="1">
    <location>
        <begin position="239"/>
        <end position="262"/>
    </location>
</feature>
<name>A0A2J6TFE4_9HELO</name>
<evidence type="ECO:0000256" key="1">
    <source>
        <dbReference type="SAM" id="MobiDB-lite"/>
    </source>
</evidence>
<dbReference type="Proteomes" id="UP000235371">
    <property type="component" value="Unassembled WGS sequence"/>
</dbReference>
<dbReference type="STRING" id="1095630.A0A2J6TFE4"/>
<sequence length="341" mass="37825">MAVLNGLEGIEVTICVDGQALHEYNDGEVEVQAGAVGAYQASKTVSKYIEAATGKEFAFKVTVKSPYKMDCPTLSFYCKVDGMVVGGRLLQKTVYKSASGFEMVVNGLEHNLGGFYKRCFIQHFQFAEIKTIKDDAIRINGIGEISVWVFRQSKGRRSGRSGQINNYSFESSLEGEIHEKALKGQSKSHGTSLGTAQPTTPVDYWKTDFLDGKDYPVGIFRFKYRSREALKSLLIIERSPEPEQEQAGANTPGPTPAVNDDDLDADMRRKVEEFKKSLLEAKGASKLKAEDSSQTQTARAKRENTDEGQGRKVNKKPKYKTTIDLTEDDDEENDNSIALDD</sequence>
<evidence type="ECO:0000313" key="4">
    <source>
        <dbReference type="Proteomes" id="UP000235371"/>
    </source>
</evidence>
<evidence type="ECO:0000259" key="2">
    <source>
        <dbReference type="Pfam" id="PF25534"/>
    </source>
</evidence>
<dbReference type="OrthoDB" id="3364132at2759"/>